<feature type="compositionally biased region" description="Basic and acidic residues" evidence="1">
    <location>
        <begin position="1"/>
        <end position="22"/>
    </location>
</feature>
<dbReference type="InterPro" id="IPR011665">
    <property type="entry name" value="BRF1_TBP-bd_dom"/>
</dbReference>
<evidence type="ECO:0000259" key="2">
    <source>
        <dbReference type="Pfam" id="PF07741"/>
    </source>
</evidence>
<proteinExistence type="predicted"/>
<feature type="domain" description="Brf1 TBP-binding" evidence="2">
    <location>
        <begin position="6"/>
        <end position="66"/>
    </location>
</feature>
<dbReference type="AlphaFoldDB" id="A0A3Q3J131"/>
<feature type="region of interest" description="Disordered" evidence="1">
    <location>
        <begin position="1"/>
        <end position="41"/>
    </location>
</feature>
<evidence type="ECO:0000256" key="1">
    <source>
        <dbReference type="SAM" id="MobiDB-lite"/>
    </source>
</evidence>
<feature type="compositionally biased region" description="Polar residues" evidence="1">
    <location>
        <begin position="133"/>
        <end position="149"/>
    </location>
</feature>
<accession>A0A3Q3J131</accession>
<sequence length="197" mass="21553">MFVLPEKEEKIAKEKELGIYKEKKPRGPPKRRPQIRASTADEAIEKMLEQKKISSKINYDVLKDLNVKPSSSPARKPESPMQKPSSAKLTGRNRTAARAQLSLSTPLSTLGKRLHPFITRQPIKKLAVEQEQVESSKPLSMSPGASTSGVVVESGPVVYDDAAADDEDEEEEETCVSAMELMGGSGYGSDGDYDNGF</sequence>
<evidence type="ECO:0000313" key="3">
    <source>
        <dbReference type="Ensembl" id="ENSMALP00000010155.1"/>
    </source>
</evidence>
<organism evidence="3 4">
    <name type="scientific">Monopterus albus</name>
    <name type="common">Swamp eel</name>
    <dbReference type="NCBI Taxonomy" id="43700"/>
    <lineage>
        <taxon>Eukaryota</taxon>
        <taxon>Metazoa</taxon>
        <taxon>Chordata</taxon>
        <taxon>Craniata</taxon>
        <taxon>Vertebrata</taxon>
        <taxon>Euteleostomi</taxon>
        <taxon>Actinopterygii</taxon>
        <taxon>Neopterygii</taxon>
        <taxon>Teleostei</taxon>
        <taxon>Neoteleostei</taxon>
        <taxon>Acanthomorphata</taxon>
        <taxon>Anabantaria</taxon>
        <taxon>Synbranchiformes</taxon>
        <taxon>Synbranchidae</taxon>
        <taxon>Monopterus</taxon>
    </lineage>
</organism>
<feature type="region of interest" description="Disordered" evidence="1">
    <location>
        <begin position="64"/>
        <end position="115"/>
    </location>
</feature>
<evidence type="ECO:0000313" key="4">
    <source>
        <dbReference type="Proteomes" id="UP000261600"/>
    </source>
</evidence>
<reference evidence="3" key="2">
    <citation type="submission" date="2025-09" db="UniProtKB">
        <authorList>
            <consortium name="Ensembl"/>
        </authorList>
    </citation>
    <scope>IDENTIFICATION</scope>
</reference>
<name>A0A3Q3J131_MONAL</name>
<dbReference type="Proteomes" id="UP000261600">
    <property type="component" value="Unplaced"/>
</dbReference>
<protein>
    <recommendedName>
        <fullName evidence="2">Brf1 TBP-binding domain-containing protein</fullName>
    </recommendedName>
</protein>
<reference evidence="3" key="1">
    <citation type="submission" date="2025-08" db="UniProtKB">
        <authorList>
            <consortium name="Ensembl"/>
        </authorList>
    </citation>
    <scope>IDENTIFICATION</scope>
</reference>
<dbReference type="Pfam" id="PF07741">
    <property type="entry name" value="BRF1"/>
    <property type="match status" value="1"/>
</dbReference>
<dbReference type="Ensembl" id="ENSMALT00000010372.1">
    <property type="protein sequence ID" value="ENSMALP00000010155.1"/>
    <property type="gene ID" value="ENSMALG00000007220.1"/>
</dbReference>
<feature type="compositionally biased region" description="Basic residues" evidence="1">
    <location>
        <begin position="23"/>
        <end position="34"/>
    </location>
</feature>
<feature type="region of interest" description="Disordered" evidence="1">
    <location>
        <begin position="129"/>
        <end position="157"/>
    </location>
</feature>
<keyword evidence="4" id="KW-1185">Reference proteome</keyword>